<dbReference type="EMBL" id="OX596115">
    <property type="protein sequence ID" value="CAI9707704.1"/>
    <property type="molecule type" value="Genomic_DNA"/>
</dbReference>
<evidence type="ECO:0000313" key="1">
    <source>
        <dbReference type="EMBL" id="CAI9707704.1"/>
    </source>
</evidence>
<proteinExistence type="predicted"/>
<dbReference type="Proteomes" id="UP001162501">
    <property type="component" value="Chromosome 31"/>
</dbReference>
<name>A0ACB0F499_RANTA</name>
<reference evidence="1" key="1">
    <citation type="submission" date="2023-05" db="EMBL/GenBank/DDBJ databases">
        <authorList>
            <consortium name="ELIXIR-Norway"/>
        </authorList>
    </citation>
    <scope>NUCLEOTIDE SEQUENCE</scope>
</reference>
<gene>
    <name evidence="1" type="ORF">MRATA1EN3_LOCUS18917</name>
</gene>
<sequence>MEEGQAERLGDRAPIGRRGVSDSGAGRSPALSPPAFPSPPWVRVCVRCYAGQEGGDRGRGDSAYCPSRRGAVRKSGCDAADTRSFGFSGDLAPAPRGAASAEPEKRQGAFASPALPPRPDTRLPPALAARTRGLGPAGRRPRRRPPPASALPAPVPPPQGRARPGRRGRAPRV</sequence>
<accession>A0ACB0F499</accession>
<evidence type="ECO:0000313" key="2">
    <source>
        <dbReference type="Proteomes" id="UP001162501"/>
    </source>
</evidence>
<protein>
    <submittedName>
        <fullName evidence="1">Uncharacterized protein</fullName>
    </submittedName>
</protein>
<organism evidence="1 2">
    <name type="scientific">Rangifer tarandus platyrhynchus</name>
    <name type="common">Svalbard reindeer</name>
    <dbReference type="NCBI Taxonomy" id="3082113"/>
    <lineage>
        <taxon>Eukaryota</taxon>
        <taxon>Metazoa</taxon>
        <taxon>Chordata</taxon>
        <taxon>Craniata</taxon>
        <taxon>Vertebrata</taxon>
        <taxon>Euteleostomi</taxon>
        <taxon>Mammalia</taxon>
        <taxon>Eutheria</taxon>
        <taxon>Laurasiatheria</taxon>
        <taxon>Artiodactyla</taxon>
        <taxon>Ruminantia</taxon>
        <taxon>Pecora</taxon>
        <taxon>Cervidae</taxon>
        <taxon>Odocoileinae</taxon>
        <taxon>Rangifer</taxon>
    </lineage>
</organism>